<comment type="caution">
    <text evidence="1">The sequence shown here is derived from an EMBL/GenBank/DDBJ whole genome shotgun (WGS) entry which is preliminary data.</text>
</comment>
<dbReference type="EMBL" id="MU266337">
    <property type="protein sequence ID" value="KAH7929829.1"/>
    <property type="molecule type" value="Genomic_DNA"/>
</dbReference>
<accession>A0ACB8BVU2</accession>
<protein>
    <submittedName>
        <fullName evidence="1">Uncharacterized protein</fullName>
    </submittedName>
</protein>
<evidence type="ECO:0000313" key="2">
    <source>
        <dbReference type="Proteomes" id="UP000790709"/>
    </source>
</evidence>
<name>A0ACB8BVU2_9AGAM</name>
<gene>
    <name evidence="1" type="ORF">BV22DRAFT_99215</name>
</gene>
<organism evidence="1 2">
    <name type="scientific">Leucogyrophana mollusca</name>
    <dbReference type="NCBI Taxonomy" id="85980"/>
    <lineage>
        <taxon>Eukaryota</taxon>
        <taxon>Fungi</taxon>
        <taxon>Dikarya</taxon>
        <taxon>Basidiomycota</taxon>
        <taxon>Agaricomycotina</taxon>
        <taxon>Agaricomycetes</taxon>
        <taxon>Agaricomycetidae</taxon>
        <taxon>Boletales</taxon>
        <taxon>Boletales incertae sedis</taxon>
        <taxon>Leucogyrophana</taxon>
    </lineage>
</organism>
<proteinExistence type="predicted"/>
<reference evidence="1" key="1">
    <citation type="journal article" date="2021" name="New Phytol.">
        <title>Evolutionary innovations through gain and loss of genes in the ectomycorrhizal Boletales.</title>
        <authorList>
            <person name="Wu G."/>
            <person name="Miyauchi S."/>
            <person name="Morin E."/>
            <person name="Kuo A."/>
            <person name="Drula E."/>
            <person name="Varga T."/>
            <person name="Kohler A."/>
            <person name="Feng B."/>
            <person name="Cao Y."/>
            <person name="Lipzen A."/>
            <person name="Daum C."/>
            <person name="Hundley H."/>
            <person name="Pangilinan J."/>
            <person name="Johnson J."/>
            <person name="Barry K."/>
            <person name="LaButti K."/>
            <person name="Ng V."/>
            <person name="Ahrendt S."/>
            <person name="Min B."/>
            <person name="Choi I.G."/>
            <person name="Park H."/>
            <person name="Plett J.M."/>
            <person name="Magnuson J."/>
            <person name="Spatafora J.W."/>
            <person name="Nagy L.G."/>
            <person name="Henrissat B."/>
            <person name="Grigoriev I.V."/>
            <person name="Yang Z.L."/>
            <person name="Xu J."/>
            <person name="Martin F.M."/>
        </authorList>
    </citation>
    <scope>NUCLEOTIDE SEQUENCE</scope>
    <source>
        <strain evidence="1">KUC20120723A-06</strain>
    </source>
</reference>
<keyword evidence="2" id="KW-1185">Reference proteome</keyword>
<evidence type="ECO:0000313" key="1">
    <source>
        <dbReference type="EMBL" id="KAH7929829.1"/>
    </source>
</evidence>
<sequence length="191" mass="20540">MGSQSSSSAAPTSVVSQLLNDPPSIIPVLSYHLMRGSVTNTSIATSPEHSIVHTALTDPSMVLLENNGSQVLVLTKESDGFVHILNQPTDVVLTRQDDISILDDTYAWSIINQMLVVPLKMSETLPNHNLNTFLQSVAIAGIQEPLENIPGVTLFVPQDSAFSSAQSILSHLDNTELASVLRGHVSYISQP</sequence>
<dbReference type="Proteomes" id="UP000790709">
    <property type="component" value="Unassembled WGS sequence"/>
</dbReference>